<dbReference type="InterPro" id="IPR000671">
    <property type="entry name" value="Peptidase_A31"/>
</dbReference>
<dbReference type="EC" id="3.4.23.51" evidence="1"/>
<dbReference type="Gene3D" id="3.40.50.1450">
    <property type="entry name" value="HybD-like"/>
    <property type="match status" value="1"/>
</dbReference>
<dbReference type="NCBIfam" id="TIGR00142">
    <property type="entry name" value="hycI"/>
    <property type="match status" value="1"/>
</dbReference>
<evidence type="ECO:0000313" key="2">
    <source>
        <dbReference type="Proteomes" id="UP000095468"/>
    </source>
</evidence>
<organism evidence="1 2">
    <name type="scientific">Collinsella aerofaciens</name>
    <dbReference type="NCBI Taxonomy" id="74426"/>
    <lineage>
        <taxon>Bacteria</taxon>
        <taxon>Bacillati</taxon>
        <taxon>Actinomycetota</taxon>
        <taxon>Coriobacteriia</taxon>
        <taxon>Coriobacteriales</taxon>
        <taxon>Coriobacteriaceae</taxon>
        <taxon>Collinsella</taxon>
    </lineage>
</organism>
<dbReference type="GO" id="GO:0004175">
    <property type="term" value="F:endopeptidase activity"/>
    <property type="evidence" value="ECO:0007669"/>
    <property type="project" value="TreeGrafter"/>
</dbReference>
<dbReference type="NCBIfam" id="TIGR00072">
    <property type="entry name" value="hydrog_prot"/>
    <property type="match status" value="1"/>
</dbReference>
<evidence type="ECO:0000313" key="1">
    <source>
        <dbReference type="EMBL" id="CUN99107.1"/>
    </source>
</evidence>
<dbReference type="GO" id="GO:0016485">
    <property type="term" value="P:protein processing"/>
    <property type="evidence" value="ECO:0007669"/>
    <property type="project" value="TreeGrafter"/>
</dbReference>
<keyword evidence="1" id="KW-0645">Protease</keyword>
<accession>A0A174BED9</accession>
<name>A0A174BED9_9ACTN</name>
<reference evidence="1 2" key="1">
    <citation type="submission" date="2015-09" db="EMBL/GenBank/DDBJ databases">
        <authorList>
            <consortium name="Pathogen Informatics"/>
        </authorList>
    </citation>
    <scope>NUCLEOTIDE SEQUENCE [LARGE SCALE GENOMIC DNA]</scope>
    <source>
        <strain evidence="1 2">2789STDY5608823</strain>
    </source>
</reference>
<dbReference type="SUPFAM" id="SSF53163">
    <property type="entry name" value="HybD-like"/>
    <property type="match status" value="1"/>
</dbReference>
<dbReference type="PANTHER" id="PTHR30302">
    <property type="entry name" value="HYDROGENASE 1 MATURATION PROTEASE"/>
    <property type="match status" value="1"/>
</dbReference>
<dbReference type="CDD" id="cd06067">
    <property type="entry name" value="H2MP_MemB-H2evol"/>
    <property type="match status" value="1"/>
</dbReference>
<dbReference type="Pfam" id="PF01750">
    <property type="entry name" value="HycI"/>
    <property type="match status" value="1"/>
</dbReference>
<dbReference type="GO" id="GO:0008047">
    <property type="term" value="F:enzyme activator activity"/>
    <property type="evidence" value="ECO:0007669"/>
    <property type="project" value="InterPro"/>
</dbReference>
<dbReference type="RefSeq" id="WP_055286177.1">
    <property type="nucleotide sequence ID" value="NZ_CABJFG010000003.1"/>
</dbReference>
<protein>
    <submittedName>
        <fullName evidence="1">Hydrogenase 3 maturation protease</fullName>
        <ecNumber evidence="1">3.4.23.51</ecNumber>
    </submittedName>
</protein>
<proteinExistence type="predicted"/>
<sequence>MGRVVDGRVNGAPFAGIVLTAGSVLRADDAAGPVLSKKMEDAPIAGWYTIDGGQTPEDDIIEVKRERPPRLVLVDAADMALPVGSIRLLDKRDVARKSMFTTHSLPLSILIEEIEQSCDDIVFVGIQPGDTEFYNPMSPEVFDAVDAVYDAVAANDFSHFVRLGQEQ</sequence>
<dbReference type="InterPro" id="IPR004420">
    <property type="entry name" value="Pept_A31_hyd_mat_HycI"/>
</dbReference>
<gene>
    <name evidence="1" type="primary">hycI</name>
    <name evidence="1" type="ORF">ERS852381_00926</name>
</gene>
<keyword evidence="1" id="KW-0378">Hydrolase</keyword>
<dbReference type="EMBL" id="CYYP01000006">
    <property type="protein sequence ID" value="CUN99107.1"/>
    <property type="molecule type" value="Genomic_DNA"/>
</dbReference>
<dbReference type="PANTHER" id="PTHR30302:SF4">
    <property type="entry name" value="HYDROGENASE 3 MATURATION PROTEASE"/>
    <property type="match status" value="1"/>
</dbReference>
<dbReference type="Proteomes" id="UP000095468">
    <property type="component" value="Unassembled WGS sequence"/>
</dbReference>
<dbReference type="AlphaFoldDB" id="A0A174BED9"/>
<dbReference type="InterPro" id="IPR023430">
    <property type="entry name" value="Pept_HybD-like_dom_sf"/>
</dbReference>